<dbReference type="HOGENOM" id="CLU_2897885_0_0_6"/>
<protein>
    <submittedName>
        <fullName evidence="1">Uncharacterized protein</fullName>
    </submittedName>
</protein>
<dbReference type="Proteomes" id="UP000032266">
    <property type="component" value="Chromosome"/>
</dbReference>
<dbReference type="EMBL" id="CP007142">
    <property type="protein sequence ID" value="AJQ93323.1"/>
    <property type="molecule type" value="Genomic_DNA"/>
</dbReference>
<proteinExistence type="predicted"/>
<dbReference type="RefSeq" id="WP_044616157.1">
    <property type="nucleotide sequence ID" value="NZ_CP007142.1"/>
</dbReference>
<dbReference type="AlphaFoldDB" id="A0A0C5VIY3"/>
<evidence type="ECO:0000313" key="1">
    <source>
        <dbReference type="EMBL" id="AJQ93323.1"/>
    </source>
</evidence>
<accession>A0A0C5VIY3</accession>
<gene>
    <name evidence="1" type="ORF">YC6258_01275</name>
</gene>
<organism evidence="1 2">
    <name type="scientific">Gynuella sunshinyii YC6258</name>
    <dbReference type="NCBI Taxonomy" id="1445510"/>
    <lineage>
        <taxon>Bacteria</taxon>
        <taxon>Pseudomonadati</taxon>
        <taxon>Pseudomonadota</taxon>
        <taxon>Gammaproteobacteria</taxon>
        <taxon>Oceanospirillales</taxon>
        <taxon>Saccharospirillaceae</taxon>
        <taxon>Gynuella</taxon>
    </lineage>
</organism>
<reference evidence="1 2" key="1">
    <citation type="submission" date="2014-01" db="EMBL/GenBank/DDBJ databases">
        <title>Full genme sequencing of cellulolytic bacterium Gynuella sunshinyii YC6258T gen. nov., sp. nov.</title>
        <authorList>
            <person name="Khan H."/>
            <person name="Chung E.J."/>
            <person name="Chung Y.R."/>
        </authorList>
    </citation>
    <scope>NUCLEOTIDE SEQUENCE [LARGE SCALE GENOMIC DNA]</scope>
    <source>
        <strain evidence="1 2">YC6258</strain>
    </source>
</reference>
<keyword evidence="2" id="KW-1185">Reference proteome</keyword>
<sequence length="62" mass="6984">MYCGRSWNSGQGVGKTIGHTDVLAVIRIHGLQVPLSKANNGEIATHQRLWERVIERYQVILL</sequence>
<dbReference type="KEGG" id="gsn:YC6258_01275"/>
<name>A0A0C5VIY3_9GAMM</name>
<evidence type="ECO:0000313" key="2">
    <source>
        <dbReference type="Proteomes" id="UP000032266"/>
    </source>
</evidence>